<name>A0A6L6XPH0_9ACTN</name>
<dbReference type="Pfam" id="PF14499">
    <property type="entry name" value="DUF4437"/>
    <property type="match status" value="1"/>
</dbReference>
<dbReference type="AlphaFoldDB" id="A0A6L6XPH0"/>
<proteinExistence type="predicted"/>
<evidence type="ECO:0000313" key="1">
    <source>
        <dbReference type="EMBL" id="MVQ48486.1"/>
    </source>
</evidence>
<protein>
    <submittedName>
        <fullName evidence="1">DUF4437 domain-containing protein</fullName>
    </submittedName>
</protein>
<dbReference type="InterPro" id="IPR028013">
    <property type="entry name" value="DUF4437"/>
</dbReference>
<dbReference type="InterPro" id="IPR011051">
    <property type="entry name" value="RmlC_Cupin_sf"/>
</dbReference>
<comment type="caution">
    <text evidence="1">The sequence shown here is derived from an EMBL/GenBank/DDBJ whole genome shotgun (WGS) entry which is preliminary data.</text>
</comment>
<dbReference type="EMBL" id="WSEK01000004">
    <property type="protein sequence ID" value="MVQ48486.1"/>
    <property type="molecule type" value="Genomic_DNA"/>
</dbReference>
<dbReference type="RefSeq" id="WP_157340713.1">
    <property type="nucleotide sequence ID" value="NZ_WSEK01000004.1"/>
</dbReference>
<gene>
    <name evidence="1" type="ORF">GON03_04790</name>
</gene>
<dbReference type="Gene3D" id="2.60.120.10">
    <property type="entry name" value="Jelly Rolls"/>
    <property type="match status" value="1"/>
</dbReference>
<reference evidence="1 2" key="1">
    <citation type="submission" date="2019-12" db="EMBL/GenBank/DDBJ databases">
        <authorList>
            <person name="Huq M.A."/>
        </authorList>
    </citation>
    <scope>NUCLEOTIDE SEQUENCE [LARGE SCALE GENOMIC DNA]</scope>
    <source>
        <strain evidence="1 2">MAH-18</strain>
    </source>
</reference>
<dbReference type="SUPFAM" id="SSF51182">
    <property type="entry name" value="RmlC-like cupins"/>
    <property type="match status" value="1"/>
</dbReference>
<dbReference type="Proteomes" id="UP000473525">
    <property type="component" value="Unassembled WGS sequence"/>
</dbReference>
<organism evidence="1 2">
    <name type="scientific">Nocardioides agri</name>
    <dbReference type="NCBI Taxonomy" id="2682843"/>
    <lineage>
        <taxon>Bacteria</taxon>
        <taxon>Bacillati</taxon>
        <taxon>Actinomycetota</taxon>
        <taxon>Actinomycetes</taxon>
        <taxon>Propionibacteriales</taxon>
        <taxon>Nocardioidaceae</taxon>
        <taxon>Nocardioides</taxon>
    </lineage>
</organism>
<dbReference type="InterPro" id="IPR014710">
    <property type="entry name" value="RmlC-like_jellyroll"/>
</dbReference>
<evidence type="ECO:0000313" key="2">
    <source>
        <dbReference type="Proteomes" id="UP000473525"/>
    </source>
</evidence>
<sequence length="192" mass="20432">MTLVDLDAADLTWIEHHIAGSDEPARLVMLRADAERQTRTVLVAFPPGWQRDAVGHQPAGEEMVVLRGALSISGLTAGLDDYLVIEPRATRSATSVQDDTRAVVWFSGPGGGWTDGAADDAGTAYLSPLVAGEQRGPHPDLVGTVAVHDELAAQTFPVDVDVLWTSDSHWVHVPAGEVVPARAGRAVVHHWG</sequence>
<keyword evidence="2" id="KW-1185">Reference proteome</keyword>
<accession>A0A6L6XPH0</accession>